<keyword evidence="1" id="KW-0328">Glycosyltransferase</keyword>
<reference evidence="4 5" key="1">
    <citation type="submission" date="2020-04" db="EMBL/GenBank/DDBJ databases">
        <title>Knoellia sp. isolate from air conditioner.</title>
        <authorList>
            <person name="Chea S."/>
            <person name="Kim D.-U."/>
        </authorList>
    </citation>
    <scope>NUCLEOTIDE SEQUENCE [LARGE SCALE GENOMIC DNA]</scope>
    <source>
        <strain evidence="4 5">DB2414S</strain>
    </source>
</reference>
<dbReference type="AlphaFoldDB" id="A0A849HKJ8"/>
<evidence type="ECO:0000313" key="4">
    <source>
        <dbReference type="EMBL" id="NNM47948.1"/>
    </source>
</evidence>
<dbReference type="EMBL" id="JABEPQ010000005">
    <property type="protein sequence ID" value="NNM47948.1"/>
    <property type="molecule type" value="Genomic_DNA"/>
</dbReference>
<dbReference type="SUPFAM" id="SSF53756">
    <property type="entry name" value="UDP-Glycosyltransferase/glycogen phosphorylase"/>
    <property type="match status" value="1"/>
</dbReference>
<dbReference type="InterPro" id="IPR028098">
    <property type="entry name" value="Glyco_trans_4-like_N"/>
</dbReference>
<dbReference type="Pfam" id="PF13579">
    <property type="entry name" value="Glyco_trans_4_4"/>
    <property type="match status" value="1"/>
</dbReference>
<accession>A0A849HKJ8</accession>
<gene>
    <name evidence="4" type="ORF">HJG52_18335</name>
</gene>
<organism evidence="4 5">
    <name type="scientific">Knoellia koreensis</name>
    <dbReference type="NCBI Taxonomy" id="2730921"/>
    <lineage>
        <taxon>Bacteria</taxon>
        <taxon>Bacillati</taxon>
        <taxon>Actinomycetota</taxon>
        <taxon>Actinomycetes</taxon>
        <taxon>Micrococcales</taxon>
        <taxon>Intrasporangiaceae</taxon>
        <taxon>Knoellia</taxon>
    </lineage>
</organism>
<name>A0A849HKJ8_9MICO</name>
<dbReference type="Proteomes" id="UP000588586">
    <property type="component" value="Unassembled WGS sequence"/>
</dbReference>
<dbReference type="GO" id="GO:0016757">
    <property type="term" value="F:glycosyltransferase activity"/>
    <property type="evidence" value="ECO:0007669"/>
    <property type="project" value="UniProtKB-KW"/>
</dbReference>
<proteinExistence type="predicted"/>
<keyword evidence="5" id="KW-1185">Reference proteome</keyword>
<dbReference type="Gene3D" id="3.40.50.2000">
    <property type="entry name" value="Glycogen Phosphorylase B"/>
    <property type="match status" value="2"/>
</dbReference>
<evidence type="ECO:0000259" key="3">
    <source>
        <dbReference type="Pfam" id="PF13579"/>
    </source>
</evidence>
<sequence length="366" mass="40422">MRVLFLQRQPCIKTLKYAVALRARVPGLHLEFAYQGRTLSDFYGEGDELFDAWHLLAPDPTHDLRRVVERVRPDVIHSHNLPDTLTVAALEVAGGRVPIVHDVHDFQSLRATPYEDGFPDPPDPIASERAAIEGSDALITVSDVLLEEITARYAVPAPHLVVPNFALARDLPPLPDELETHEQDVGEPLRFVYEGTISTCGGHYDLREIFAAIASTPGVRLDVHCGREPMAAYRGLAERFDSLTLHPPMPTRALMRMLPRYDVGWAGFNATLNDAHLETVLPNKAFEYVGAGLGVLTLPHKALARWVEAEGVGIVLDSLDDLSTSLRAADVETVRKTARAHRERYTLDAHIHEVLGLYRSLGAGPA</sequence>
<feature type="domain" description="Glycosyltransferase subfamily 4-like N-terminal" evidence="3">
    <location>
        <begin position="57"/>
        <end position="164"/>
    </location>
</feature>
<protein>
    <submittedName>
        <fullName evidence="4">Glycosyltransferase</fullName>
    </submittedName>
</protein>
<keyword evidence="2 4" id="KW-0808">Transferase</keyword>
<evidence type="ECO:0000256" key="2">
    <source>
        <dbReference type="ARBA" id="ARBA00022679"/>
    </source>
</evidence>
<dbReference type="RefSeq" id="WP_171245066.1">
    <property type="nucleotide sequence ID" value="NZ_JABEPQ010000005.1"/>
</dbReference>
<comment type="caution">
    <text evidence="4">The sequence shown here is derived from an EMBL/GenBank/DDBJ whole genome shotgun (WGS) entry which is preliminary data.</text>
</comment>
<evidence type="ECO:0000313" key="5">
    <source>
        <dbReference type="Proteomes" id="UP000588586"/>
    </source>
</evidence>
<evidence type="ECO:0000256" key="1">
    <source>
        <dbReference type="ARBA" id="ARBA00022676"/>
    </source>
</evidence>